<dbReference type="AlphaFoldDB" id="A0A2Z4NDM0"/>
<dbReference type="Proteomes" id="UP000250218">
    <property type="component" value="Chromosome"/>
</dbReference>
<feature type="transmembrane region" description="Helical" evidence="2">
    <location>
        <begin position="30"/>
        <end position="54"/>
    </location>
</feature>
<evidence type="ECO:0008006" key="5">
    <source>
        <dbReference type="Google" id="ProtNLM"/>
    </source>
</evidence>
<evidence type="ECO:0000313" key="4">
    <source>
        <dbReference type="Proteomes" id="UP000250218"/>
    </source>
</evidence>
<dbReference type="RefSeq" id="WP_033178607.1">
    <property type="nucleotide sequence ID" value="NZ_CP030140.1"/>
</dbReference>
<keyword evidence="2" id="KW-1133">Transmembrane helix</keyword>
<name>A0A2Z4NDM0_9BACT</name>
<organism evidence="3 4">
    <name type="scientific">[Mycoplasma] anseris</name>
    <dbReference type="NCBI Taxonomy" id="92400"/>
    <lineage>
        <taxon>Bacteria</taxon>
        <taxon>Bacillati</taxon>
        <taxon>Mycoplasmatota</taxon>
        <taxon>Mycoplasmoidales</taxon>
        <taxon>Metamycoplasmataceae</taxon>
        <taxon>Metamycoplasma</taxon>
    </lineage>
</organism>
<dbReference type="EMBL" id="CP030140">
    <property type="protein sequence ID" value="AWX69608.1"/>
    <property type="molecule type" value="Genomic_DNA"/>
</dbReference>
<keyword evidence="2" id="KW-0472">Membrane</keyword>
<keyword evidence="2" id="KW-0812">Transmembrane</keyword>
<evidence type="ECO:0000256" key="2">
    <source>
        <dbReference type="SAM" id="Phobius"/>
    </source>
</evidence>
<feature type="region of interest" description="Disordered" evidence="1">
    <location>
        <begin position="1"/>
        <end position="24"/>
    </location>
</feature>
<evidence type="ECO:0000313" key="3">
    <source>
        <dbReference type="EMBL" id="AWX69608.1"/>
    </source>
</evidence>
<reference evidence="4" key="1">
    <citation type="submission" date="2018-06" db="EMBL/GenBank/DDBJ databases">
        <title>Complete genome sequences of Mycoplasma anatis, M. anseris and M. cloacale type strains.</title>
        <authorList>
            <person name="Grozner D."/>
            <person name="Forro B."/>
            <person name="Sulyok K.M."/>
            <person name="Marton S."/>
            <person name="Kreizinger Z."/>
            <person name="Banyai K."/>
            <person name="Gyuranecz M."/>
        </authorList>
    </citation>
    <scope>NUCLEOTIDE SEQUENCE [LARGE SCALE GENOMIC DNA]</scope>
    <source>
        <strain evidence="4">ATCC 49234</strain>
    </source>
</reference>
<dbReference type="KEGG" id="mane:DP065_02535"/>
<proteinExistence type="predicted"/>
<sequence length="299" mass="34966">MEEQKDLKQLNQEQEVQNNTQKPKKNKKNVLLTSLVFGGLSTCFLALIVVPLVFKQKRLHAKNTLDDFLDLKLETKPLVIKPNETPDTNKTTFISEQEQKNIASFFNQGFKNKLTTQKSFKKGQLPLVSFSLEPLFINDKTNKIKIHFNEWIQKPENKIDSLTTITSNQKNLIFSFDILNFLKDYQKSENTNNNIDKEPVVSLNLLKQLDLFKTFFTIVIENDNQYYYSDLKGEIAIRTFFKKTIENAREYAEKNPDIKDILDFKITKSIISAYINVDEVNKNIVDCHFENIIEFQYEK</sequence>
<evidence type="ECO:0000256" key="1">
    <source>
        <dbReference type="SAM" id="MobiDB-lite"/>
    </source>
</evidence>
<gene>
    <name evidence="3" type="ORF">DP065_02535</name>
</gene>
<protein>
    <recommendedName>
        <fullName evidence="5">Transmembrane protein</fullName>
    </recommendedName>
</protein>
<keyword evidence="4" id="KW-1185">Reference proteome</keyword>
<accession>A0A2Z4NDM0</accession>